<accession>A0AAE0YKM0</accession>
<comment type="caution">
    <text evidence="5">The sequence shown here is derived from an EMBL/GenBank/DDBJ whole genome shotgun (WGS) entry which is preliminary data.</text>
</comment>
<evidence type="ECO:0000313" key="6">
    <source>
        <dbReference type="Proteomes" id="UP001283361"/>
    </source>
</evidence>
<feature type="coiled-coil region" evidence="2">
    <location>
        <begin position="10"/>
        <end position="48"/>
    </location>
</feature>
<dbReference type="AlphaFoldDB" id="A0AAE0YKM0"/>
<gene>
    <name evidence="5" type="ORF">RRG08_011665</name>
</gene>
<dbReference type="PROSITE" id="PS50158">
    <property type="entry name" value="ZF_CCHC"/>
    <property type="match status" value="1"/>
</dbReference>
<feature type="region of interest" description="Disordered" evidence="3">
    <location>
        <begin position="127"/>
        <end position="147"/>
    </location>
</feature>
<evidence type="ECO:0000313" key="5">
    <source>
        <dbReference type="EMBL" id="KAK3748583.1"/>
    </source>
</evidence>
<dbReference type="SUPFAM" id="SSF57756">
    <property type="entry name" value="Retrovirus zinc finger-like domains"/>
    <property type="match status" value="1"/>
</dbReference>
<dbReference type="Pfam" id="PF00098">
    <property type="entry name" value="zf-CCHC"/>
    <property type="match status" value="1"/>
</dbReference>
<evidence type="ECO:0000259" key="4">
    <source>
        <dbReference type="PROSITE" id="PS50158"/>
    </source>
</evidence>
<dbReference type="Proteomes" id="UP001283361">
    <property type="component" value="Unassembled WGS sequence"/>
</dbReference>
<dbReference type="SMART" id="SM00343">
    <property type="entry name" value="ZnF_C2HC"/>
    <property type="match status" value="1"/>
</dbReference>
<organism evidence="5 6">
    <name type="scientific">Elysia crispata</name>
    <name type="common">lettuce slug</name>
    <dbReference type="NCBI Taxonomy" id="231223"/>
    <lineage>
        <taxon>Eukaryota</taxon>
        <taxon>Metazoa</taxon>
        <taxon>Spiralia</taxon>
        <taxon>Lophotrochozoa</taxon>
        <taxon>Mollusca</taxon>
        <taxon>Gastropoda</taxon>
        <taxon>Heterobranchia</taxon>
        <taxon>Euthyneura</taxon>
        <taxon>Panpulmonata</taxon>
        <taxon>Sacoglossa</taxon>
        <taxon>Placobranchoidea</taxon>
        <taxon>Plakobranchidae</taxon>
        <taxon>Elysia</taxon>
    </lineage>
</organism>
<keyword evidence="2" id="KW-0175">Coiled coil</keyword>
<dbReference type="GO" id="GO:0003676">
    <property type="term" value="F:nucleic acid binding"/>
    <property type="evidence" value="ECO:0007669"/>
    <property type="project" value="InterPro"/>
</dbReference>
<evidence type="ECO:0000256" key="3">
    <source>
        <dbReference type="SAM" id="MobiDB-lite"/>
    </source>
</evidence>
<sequence>METGKVAGLLELLKQLLAKQEKDLVAALKEQAEEMDSLIQKVQGLQELFRPQFGNQQTTKAGAGDRRCYSCGQLGHFEASCRQKAMHRQQWRVVDNPYVYPDYFHRPKQQWLRRQVISSVHATSRSISRWPAKQKQSPMTATGRASPRRTLSSFGLTVAHLVLL</sequence>
<keyword evidence="1" id="KW-0863">Zinc-finger</keyword>
<name>A0AAE0YKM0_9GAST</name>
<dbReference type="Gene3D" id="4.10.60.10">
    <property type="entry name" value="Zinc finger, CCHC-type"/>
    <property type="match status" value="1"/>
</dbReference>
<dbReference type="InterPro" id="IPR001878">
    <property type="entry name" value="Znf_CCHC"/>
</dbReference>
<evidence type="ECO:0000256" key="1">
    <source>
        <dbReference type="PROSITE-ProRule" id="PRU00047"/>
    </source>
</evidence>
<reference evidence="5" key="1">
    <citation type="journal article" date="2023" name="G3 (Bethesda)">
        <title>A reference genome for the long-term kleptoplast-retaining sea slug Elysia crispata morphotype clarki.</title>
        <authorList>
            <person name="Eastman K.E."/>
            <person name="Pendleton A.L."/>
            <person name="Shaikh M.A."/>
            <person name="Suttiyut T."/>
            <person name="Ogas R."/>
            <person name="Tomko P."/>
            <person name="Gavelis G."/>
            <person name="Widhalm J.R."/>
            <person name="Wisecaver J.H."/>
        </authorList>
    </citation>
    <scope>NUCLEOTIDE SEQUENCE</scope>
    <source>
        <strain evidence="5">ECLA1</strain>
    </source>
</reference>
<dbReference type="EMBL" id="JAWDGP010006009">
    <property type="protein sequence ID" value="KAK3748583.1"/>
    <property type="molecule type" value="Genomic_DNA"/>
</dbReference>
<keyword evidence="1" id="KW-0862">Zinc</keyword>
<dbReference type="InterPro" id="IPR036875">
    <property type="entry name" value="Znf_CCHC_sf"/>
</dbReference>
<dbReference type="GO" id="GO:0008270">
    <property type="term" value="F:zinc ion binding"/>
    <property type="evidence" value="ECO:0007669"/>
    <property type="project" value="UniProtKB-KW"/>
</dbReference>
<proteinExistence type="predicted"/>
<protein>
    <recommendedName>
        <fullName evidence="4">CCHC-type domain-containing protein</fullName>
    </recommendedName>
</protein>
<keyword evidence="1" id="KW-0479">Metal-binding</keyword>
<evidence type="ECO:0000256" key="2">
    <source>
        <dbReference type="SAM" id="Coils"/>
    </source>
</evidence>
<feature type="domain" description="CCHC-type" evidence="4">
    <location>
        <begin position="66"/>
        <end position="83"/>
    </location>
</feature>
<keyword evidence="6" id="KW-1185">Reference proteome</keyword>